<keyword evidence="2" id="KW-0418">Kinase</keyword>
<reference evidence="2" key="1">
    <citation type="submission" date="2020-06" db="EMBL/GenBank/DDBJ databases">
        <title>Unique genomic features of the anaerobic methanotrophic archaea.</title>
        <authorList>
            <person name="Chadwick G.L."/>
            <person name="Skennerton C.T."/>
            <person name="Laso-Perez R."/>
            <person name="Leu A.O."/>
            <person name="Speth D.R."/>
            <person name="Yu H."/>
            <person name="Morgan-Lang C."/>
            <person name="Hatzenpichler R."/>
            <person name="Goudeau D."/>
            <person name="Malmstrom R."/>
            <person name="Brazelton W.J."/>
            <person name="Woyke T."/>
            <person name="Hallam S.J."/>
            <person name="Tyson G.W."/>
            <person name="Wegener G."/>
            <person name="Boetius A."/>
            <person name="Orphan V."/>
        </authorList>
    </citation>
    <scope>NUCLEOTIDE SEQUENCE</scope>
</reference>
<dbReference type="Gene3D" id="3.30.420.40">
    <property type="match status" value="2"/>
</dbReference>
<dbReference type="EC" id="2.7.1.48" evidence="2"/>
<dbReference type="GO" id="GO:0005524">
    <property type="term" value="F:ATP binding"/>
    <property type="evidence" value="ECO:0007669"/>
    <property type="project" value="InterPro"/>
</dbReference>
<sequence>MVSSSYSVDVNADVVRKIDDLLEHTGTDLQSRHRTFREDLKEIAHGSGSDPVYLTLWMEEGNGKVVSEVLTLPRAIFDPGTERYNRLVEYMAVCLNIRGETLGIKQIGIEASTGTDTRASTGTSVGVGGINIDRLSIDVRRYFEKEFFITLLDANFGRPIRWRKGRLEQGEVRIGQVRSGRYDQGAALGLVVTGTDIKTVALESGNVVYRKEVAIGEEMPLEELLDYCLAEAALAVGIQEREMEDIYIGVPGPVDPWGNIVRVPAMKVVTKESLERLQQKYPNARFINDANVEAVYHRIIWAGDIAIATDQPTVGLVLRKGIGFAILVGGYLASWVGAPMETHFRVNFADDAPLCNCGMKGCLELPATWVVGRFMQLVVENNISLPPEFAGKVSCAGGECGILARDVGAFMNYKGDLGRVATDVFIEYGENLSILFGELARLMDVSGFWVALSGGMVQEAEEREAIIQGIARGIDSKFPGIRIEILSGIAEDGAGYGNSNGGDGNGNSAGNGGANGCVCGNSHRITRYERISGKWQGAVGAALCALQDKQMKMRIEPETKLTIGAAEEIVSSRIAEIFNTGKKLSTQTIIGVAGPSGGGKSYFAELLKSKIEEMAEKTSNGVKAEVVTMDNYLIPKEKRKKGGIRAKYSLGRLWKDIIDISSGKAIHHPLFDQVSRVRYSKLGKFLDDKSTTTGNRLSEEKTELFHRINQLTEWSGEATKRVNPDRDTIVLIDGILALDNPTTNKLYYDYRIFVNASWILRLCAAISRAQQENWYKGANTADIIEKFVFKRPEEEAIINVTYLDADMMVDNDFYENKVESDLKELLGDVYPHLDRELYAQYYIIYALMMDNDYRAETIFKERLESINELIRASRIEDMYEEGAGMRLEGDVCKMAEIAKLG</sequence>
<proteinExistence type="predicted"/>
<dbReference type="InterPro" id="IPR043129">
    <property type="entry name" value="ATPase_NBD"/>
</dbReference>
<evidence type="ECO:0000259" key="1">
    <source>
        <dbReference type="Pfam" id="PF00485"/>
    </source>
</evidence>
<dbReference type="SUPFAM" id="SSF52540">
    <property type="entry name" value="P-loop containing nucleoside triphosphate hydrolases"/>
    <property type="match status" value="1"/>
</dbReference>
<dbReference type="Pfam" id="PF00485">
    <property type="entry name" value="PRK"/>
    <property type="match status" value="1"/>
</dbReference>
<dbReference type="PANTHER" id="PTHR10285">
    <property type="entry name" value="URIDINE KINASE"/>
    <property type="match status" value="1"/>
</dbReference>
<dbReference type="EMBL" id="MT631372">
    <property type="protein sequence ID" value="QNO49137.1"/>
    <property type="molecule type" value="Genomic_DNA"/>
</dbReference>
<evidence type="ECO:0000313" key="3">
    <source>
        <dbReference type="EMBL" id="QNO49137.1"/>
    </source>
</evidence>
<evidence type="ECO:0000313" key="2">
    <source>
        <dbReference type="EMBL" id="QNO49100.1"/>
    </source>
</evidence>
<accession>A0A7G9YM66</accession>
<keyword evidence="2" id="KW-0808">Transferase</keyword>
<dbReference type="GO" id="GO:0004849">
    <property type="term" value="F:uridine kinase activity"/>
    <property type="evidence" value="ECO:0007669"/>
    <property type="project" value="UniProtKB-EC"/>
</dbReference>
<protein>
    <submittedName>
        <fullName evidence="2">Uridine kinase</fullName>
        <ecNumber evidence="2">2.7.1.48</ecNumber>
    </submittedName>
</protein>
<dbReference type="InterPro" id="IPR000600">
    <property type="entry name" value="ROK"/>
</dbReference>
<name>A0A7G9YM66_9EURY</name>
<dbReference type="Pfam" id="PF00480">
    <property type="entry name" value="ROK"/>
    <property type="match status" value="1"/>
</dbReference>
<organism evidence="2">
    <name type="scientific">Candidatus Methanogaster sp. ANME-2c ERB4</name>
    <dbReference type="NCBI Taxonomy" id="2759911"/>
    <lineage>
        <taxon>Archaea</taxon>
        <taxon>Methanobacteriati</taxon>
        <taxon>Methanobacteriota</taxon>
        <taxon>Stenosarchaea group</taxon>
        <taxon>Methanomicrobia</taxon>
        <taxon>Methanosarcinales</taxon>
        <taxon>ANME-2 cluster</taxon>
        <taxon>Candidatus Methanogasteraceae</taxon>
        <taxon>Candidatus Methanogaster</taxon>
    </lineage>
</organism>
<dbReference type="AlphaFoldDB" id="A0A7G9YM66"/>
<dbReference type="InterPro" id="IPR006083">
    <property type="entry name" value="PRK/URK"/>
</dbReference>
<dbReference type="EMBL" id="MT631371">
    <property type="protein sequence ID" value="QNO49100.1"/>
    <property type="molecule type" value="Genomic_DNA"/>
</dbReference>
<gene>
    <name evidence="2" type="primary">udk</name>
    <name evidence="2" type="ORF">CPECMPGB_00020</name>
    <name evidence="3" type="ORF">DBBAIPCH_00020</name>
</gene>
<feature type="domain" description="Phosphoribulokinase/uridine kinase" evidence="1">
    <location>
        <begin position="589"/>
        <end position="810"/>
    </location>
</feature>
<dbReference type="Gene3D" id="3.40.50.300">
    <property type="entry name" value="P-loop containing nucleotide triphosphate hydrolases"/>
    <property type="match status" value="1"/>
</dbReference>
<dbReference type="SUPFAM" id="SSF53067">
    <property type="entry name" value="Actin-like ATPase domain"/>
    <property type="match status" value="1"/>
</dbReference>
<dbReference type="InterPro" id="IPR027417">
    <property type="entry name" value="P-loop_NTPase"/>
</dbReference>